<feature type="compositionally biased region" description="Basic and acidic residues" evidence="1">
    <location>
        <begin position="90"/>
        <end position="103"/>
    </location>
</feature>
<accession>A0A060C0T0</accession>
<feature type="non-terminal residue" evidence="2">
    <location>
        <position position="1"/>
    </location>
</feature>
<sequence length="166" mass="18500">ARRVPADHRRPRRTAPGRRPVRRQRVGRARRGACTRPAEPRAVPAHRGLGGLRAGHGGCLVVPRRAGRRGVAARVRRLAGRRRRRRGQPRVHEPPRPLRRSDPGGHAAEPGPRRPLRLHPRRPGARRPPAPGWVAHARPPARARLARVDLPGPARVPPGRHRRAAR</sequence>
<dbReference type="EMBL" id="KF119394">
    <property type="protein sequence ID" value="AIA86660.1"/>
    <property type="molecule type" value="Genomic_DNA"/>
</dbReference>
<protein>
    <submittedName>
        <fullName evidence="2">CAZy families GT1 protein</fullName>
    </submittedName>
</protein>
<evidence type="ECO:0000256" key="1">
    <source>
        <dbReference type="SAM" id="MobiDB-lite"/>
    </source>
</evidence>
<evidence type="ECO:0000313" key="2">
    <source>
        <dbReference type="EMBL" id="AIA86660.1"/>
    </source>
</evidence>
<feature type="non-terminal residue" evidence="2">
    <location>
        <position position="166"/>
    </location>
</feature>
<name>A0A060C0T0_9PSEU</name>
<feature type="compositionally biased region" description="Gly residues" evidence="1">
    <location>
        <begin position="48"/>
        <end position="58"/>
    </location>
</feature>
<proteinExistence type="predicted"/>
<organism evidence="2">
    <name type="scientific">uncultured Saccharomonospora sp</name>
    <dbReference type="NCBI Taxonomy" id="463194"/>
    <lineage>
        <taxon>Bacteria</taxon>
        <taxon>Bacillati</taxon>
        <taxon>Actinomycetota</taxon>
        <taxon>Actinomycetes</taxon>
        <taxon>Pseudonocardiales</taxon>
        <taxon>Pseudonocardiaceae</taxon>
        <taxon>Saccharomonospora</taxon>
        <taxon>environmental samples</taxon>
    </lineage>
</organism>
<dbReference type="AlphaFoldDB" id="A0A060C0T0"/>
<feature type="compositionally biased region" description="Basic residues" evidence="1">
    <location>
        <begin position="9"/>
        <end position="33"/>
    </location>
</feature>
<reference evidence="2" key="1">
    <citation type="journal article" date="2013" name="Environ. Microbiol.">
        <title>Seasonally variable intestinal metagenomes of the red palm weevil (Rhynchophorus ferrugineus).</title>
        <authorList>
            <person name="Jia S."/>
            <person name="Zhang X."/>
            <person name="Zhang G."/>
            <person name="Yin A."/>
            <person name="Zhang S."/>
            <person name="Li F."/>
            <person name="Wang L."/>
            <person name="Zhao D."/>
            <person name="Yun Q."/>
            <person name="Tala"/>
            <person name="Wang J."/>
            <person name="Sun G."/>
            <person name="Baabdullah M."/>
            <person name="Yu X."/>
            <person name="Hu S."/>
            <person name="Al-Mssallem I.S."/>
            <person name="Yu J."/>
        </authorList>
    </citation>
    <scope>NUCLEOTIDE SEQUENCE</scope>
</reference>
<feature type="compositionally biased region" description="Basic residues" evidence="1">
    <location>
        <begin position="74"/>
        <end position="89"/>
    </location>
</feature>
<feature type="region of interest" description="Disordered" evidence="1">
    <location>
        <begin position="1"/>
        <end position="166"/>
    </location>
</feature>
<feature type="compositionally biased region" description="Basic residues" evidence="1">
    <location>
        <begin position="114"/>
        <end position="125"/>
    </location>
</feature>
<feature type="compositionally biased region" description="Low complexity" evidence="1">
    <location>
        <begin position="61"/>
        <end position="73"/>
    </location>
</feature>